<organism evidence="1">
    <name type="scientific">Myoviridae sp. ct44j18</name>
    <dbReference type="NCBI Taxonomy" id="2827600"/>
    <lineage>
        <taxon>Viruses</taxon>
        <taxon>Duplodnaviria</taxon>
        <taxon>Heunggongvirae</taxon>
        <taxon>Uroviricota</taxon>
        <taxon>Caudoviricetes</taxon>
    </lineage>
</organism>
<reference evidence="1" key="1">
    <citation type="journal article" date="2021" name="Proc. Natl. Acad. Sci. U.S.A.">
        <title>A Catalog of Tens of Thousands of Viruses from Human Metagenomes Reveals Hidden Associations with Chronic Diseases.</title>
        <authorList>
            <person name="Tisza M.J."/>
            <person name="Buck C.B."/>
        </authorList>
    </citation>
    <scope>NUCLEOTIDE SEQUENCE</scope>
    <source>
        <strain evidence="1">Ct44j18</strain>
    </source>
</reference>
<proteinExistence type="predicted"/>
<dbReference type="SUPFAM" id="SSF101386">
    <property type="entry name" value="all-alpha NTP pyrophosphatases"/>
    <property type="match status" value="1"/>
</dbReference>
<dbReference type="CDD" id="cd11539">
    <property type="entry name" value="NTP-PPase_u2"/>
    <property type="match status" value="1"/>
</dbReference>
<name>A0A8S5RSA0_9CAUD</name>
<evidence type="ECO:0000313" key="1">
    <source>
        <dbReference type="EMBL" id="DAE92334.1"/>
    </source>
</evidence>
<accession>A0A8S5RSA0</accession>
<dbReference type="EMBL" id="BK057798">
    <property type="protein sequence ID" value="DAE92334.1"/>
    <property type="molecule type" value="Genomic_DNA"/>
</dbReference>
<protein>
    <submittedName>
        <fullName evidence="1">Nucleoside triphosphate pyrophosphohydrolase</fullName>
    </submittedName>
</protein>
<sequence length="97" mass="11180">MTKRETAICQLAMDVYGKASQCTICMEEMAELTKELSKNLRGQDNVAHIAEEIADVEIMLEQLKLMFSIRDEVTQQRTVKLQRLDNRISQTLMHPKP</sequence>